<keyword evidence="1" id="KW-0732">Signal</keyword>
<gene>
    <name evidence="3" type="ORF">C7381_105117</name>
</gene>
<dbReference type="PANTHER" id="PTHR40446:SF2">
    <property type="entry name" value="N-ACETYLGLUCOSAMINE-1-PHOSPHODIESTER ALPHA-N-ACETYLGLUCOSAMINIDASE"/>
    <property type="match status" value="1"/>
</dbReference>
<dbReference type="RefSeq" id="WP_116480181.1">
    <property type="nucleotide sequence ID" value="NZ_JBKYKF010000007.1"/>
</dbReference>
<dbReference type="EMBL" id="QEKV01000005">
    <property type="protein sequence ID" value="PVY94411.1"/>
    <property type="molecule type" value="Genomic_DNA"/>
</dbReference>
<evidence type="ECO:0000313" key="4">
    <source>
        <dbReference type="Proteomes" id="UP000245793"/>
    </source>
</evidence>
<evidence type="ECO:0000256" key="1">
    <source>
        <dbReference type="SAM" id="SignalP"/>
    </source>
</evidence>
<feature type="chain" id="PRO_5015613905" evidence="1">
    <location>
        <begin position="24"/>
        <end position="882"/>
    </location>
</feature>
<feature type="signal peptide" evidence="1">
    <location>
        <begin position="1"/>
        <end position="23"/>
    </location>
</feature>
<sequence length="882" mass="94826">MRINKRIMSAVVGLLMGATPIMAAPQFKYIEKKETTNLAEGLTHEFITSFTSDGFRGINVLKFNLNQSNLRLVPLFNNSTTGKGMAVSKMVQGKNAVAGVNGDFFNYKPFFPLGIAIENGELITSNSDASNPTPSIVVGKDKSLTLGRIEVSMSLKVGDKTVPVGMVNKPNNYGSTGIYTSRWGQKTRGGKVNSQTEVAIENGVVIDRVDQGGPMNIPKNGYVVNIKDGMYLPSVGESAEFVVSGINVGNIEFAIGAGSQILKDGKAVNTHINISGRHPRTAIGFNKNTLDCVIVTVDGRSIYHGMTTADVSELLISMGMTDGFNLDGGGSTTMAIKNVNTDKVDVVNYIESERAVANGVGVMSTSEKGAPATIEIDSDFDKIFKNSSKQINIKVFDEKGNPLKVNQAAIAISSSVPATINGTWFKPTAAGDATVSVTYGNLSATKNIKVLDTPTALLLPKDTIALGNGGKYKLPDVTAIDAVGNRSTIRAEELSLNVVGGVGTMSGTVFTRNKNNGNGAIEVSFCGAKNRIIISKSARKESINALSNTTGLSATAQPKGARASLQRVKDKNSHAVRLWYNFEKVTDSKSASINFKNTRLPNDSSELSIFVRDIEDQKLTAKISIAGEDMDVDFTKNQTIDDFSEWRAKLPGENGIYLKSIDIAESEGKGTKGNVDFKYLAAVVSPDTSKMFKNLRTDFMDHLRNDSLNSSDIAIVVRGTKASAALVTKNTAKHKIVSVLGGAVNAKNVTKNRVTTDNNTIIANFKNNKGGLRATNINQWNELLNSVKTSAASNVIITIDGGSKDELGLINPIERKFLKETLEEMVKAGKRVFLITNLKHPTASRFEEGVRYMNINPAESEVNVLNINRIGDNVIYGISTKR</sequence>
<dbReference type="Pfam" id="PF09992">
    <property type="entry name" value="NAGPA"/>
    <property type="match status" value="1"/>
</dbReference>
<protein>
    <submittedName>
        <fullName evidence="3">Uncharacterized protein DUF2233</fullName>
    </submittedName>
</protein>
<name>A0A2U1E3B5_9FIRM</name>
<organism evidence="3 4">
    <name type="scientific">Ezakiella coagulans</name>
    <dbReference type="NCBI Taxonomy" id="46507"/>
    <lineage>
        <taxon>Bacteria</taxon>
        <taxon>Bacillati</taxon>
        <taxon>Bacillota</taxon>
        <taxon>Tissierellia</taxon>
        <taxon>Ezakiella</taxon>
    </lineage>
</organism>
<feature type="domain" description="Phosphodiester glycosidase" evidence="2">
    <location>
        <begin position="195"/>
        <end position="363"/>
    </location>
</feature>
<proteinExistence type="predicted"/>
<comment type="caution">
    <text evidence="3">The sequence shown here is derived from an EMBL/GenBank/DDBJ whole genome shotgun (WGS) entry which is preliminary data.</text>
</comment>
<dbReference type="PANTHER" id="PTHR40446">
    <property type="entry name" value="N-ACETYLGLUCOSAMINE-1-PHOSPHODIESTER ALPHA-N-ACETYLGLUCOSAMINIDASE"/>
    <property type="match status" value="1"/>
</dbReference>
<evidence type="ECO:0000313" key="3">
    <source>
        <dbReference type="EMBL" id="PVY94411.1"/>
    </source>
</evidence>
<reference evidence="3 4" key="1">
    <citation type="submission" date="2018-04" db="EMBL/GenBank/DDBJ databases">
        <title>Genomic Encyclopedia of Type Strains, Phase IV (KMG-IV): sequencing the most valuable type-strain genomes for metagenomic binning, comparative biology and taxonomic classification.</title>
        <authorList>
            <person name="Goeker M."/>
        </authorList>
    </citation>
    <scope>NUCLEOTIDE SEQUENCE [LARGE SCALE GENOMIC DNA]</scope>
    <source>
        <strain evidence="3 4">DSM 20705</strain>
    </source>
</reference>
<dbReference type="PROSITE" id="PS50194">
    <property type="entry name" value="FILAMIN_REPEAT"/>
    <property type="match status" value="1"/>
</dbReference>
<evidence type="ECO:0000259" key="2">
    <source>
        <dbReference type="Pfam" id="PF09992"/>
    </source>
</evidence>
<keyword evidence="4" id="KW-1185">Reference proteome</keyword>
<accession>A0A2U1E3B5</accession>
<dbReference type="InterPro" id="IPR017868">
    <property type="entry name" value="Filamin/ABP280_repeat-like"/>
</dbReference>
<dbReference type="InterPro" id="IPR018711">
    <property type="entry name" value="NAGPA"/>
</dbReference>
<dbReference type="AlphaFoldDB" id="A0A2U1E3B5"/>
<dbReference type="Proteomes" id="UP000245793">
    <property type="component" value="Unassembled WGS sequence"/>
</dbReference>